<dbReference type="InterPro" id="IPR052341">
    <property type="entry name" value="LOG_family_nucleotidases"/>
</dbReference>
<feature type="compositionally biased region" description="Basic and acidic residues" evidence="4">
    <location>
        <begin position="260"/>
        <end position="281"/>
    </location>
</feature>
<dbReference type="AlphaFoldDB" id="I4EHN0"/>
<sequence>MNQDGSKSDRSPVTGRMIPNPTLNTAAHLGQPTEDQKLLRWTEQDRARAAAFTQNDTWRVLRIVGEFVSGFDTLAGIGPAVTIFGSARVLEADPMYAAAQKVGQLLAKAGFATITGGGPGIMEAANRGAIEAGGISVGVNIELPAEQGINKYVNVPLNFRYFFVRKTMFVKYAEGFIIFPGGFGTLDELFGALTLMQTGKLANFPIVLFGSAFWEKLLDWLDSPLLVERKIDYTDRNMLIVTDDPVEAVQIMIDHHYRNELTGEEPGPRHVAWDLEPDKRPIKNIQTDQQEPQTKEPKTGEPEQPDGSGRES</sequence>
<accession>I4EHN0</accession>
<dbReference type="PANTHER" id="PTHR43393">
    <property type="entry name" value="CYTOKININ RIBOSIDE 5'-MONOPHOSPHATE PHOSPHORIBOHYDROLASE"/>
    <property type="match status" value="1"/>
</dbReference>
<dbReference type="Proteomes" id="UP000004221">
    <property type="component" value="Unassembled WGS sequence"/>
</dbReference>
<dbReference type="Gene3D" id="3.40.50.450">
    <property type="match status" value="1"/>
</dbReference>
<evidence type="ECO:0000256" key="2">
    <source>
        <dbReference type="ARBA" id="ARBA00011985"/>
    </source>
</evidence>
<dbReference type="Pfam" id="PF03641">
    <property type="entry name" value="Lysine_decarbox"/>
    <property type="match status" value="1"/>
</dbReference>
<dbReference type="EC" id="3.2.2.4" evidence="2"/>
<dbReference type="InterPro" id="IPR031100">
    <property type="entry name" value="LOG_fam"/>
</dbReference>
<dbReference type="PANTHER" id="PTHR43393:SF2">
    <property type="entry name" value="CYTOKININ RIBOSIDE 5'-MONOPHOSPHATE PHOSPHORIBOHYDROLASE"/>
    <property type="match status" value="1"/>
</dbReference>
<gene>
    <name evidence="5" type="ORF">NITHO_3200001</name>
</gene>
<dbReference type="GO" id="GO:0005829">
    <property type="term" value="C:cytosol"/>
    <property type="evidence" value="ECO:0007669"/>
    <property type="project" value="TreeGrafter"/>
</dbReference>
<comment type="catalytic activity">
    <reaction evidence="1">
        <text>AMP + H2O = D-ribose 5-phosphate + adenine</text>
        <dbReference type="Rhea" id="RHEA:20129"/>
        <dbReference type="ChEBI" id="CHEBI:15377"/>
        <dbReference type="ChEBI" id="CHEBI:16708"/>
        <dbReference type="ChEBI" id="CHEBI:78346"/>
        <dbReference type="ChEBI" id="CHEBI:456215"/>
        <dbReference type="EC" id="3.2.2.4"/>
    </reaction>
</comment>
<dbReference type="EMBL" id="CAGS01000247">
    <property type="protein sequence ID" value="CCF84192.1"/>
    <property type="molecule type" value="Genomic_DNA"/>
</dbReference>
<evidence type="ECO:0000313" key="5">
    <source>
        <dbReference type="EMBL" id="CCF84192.1"/>
    </source>
</evidence>
<evidence type="ECO:0000256" key="1">
    <source>
        <dbReference type="ARBA" id="ARBA00000274"/>
    </source>
</evidence>
<reference evidence="5 6" key="1">
    <citation type="journal article" date="2012" name="ISME J.">
        <title>Nitrification expanded: discovery, physiology and genomics of a nitrite-oxidizing bacterium from the phylum Chloroflexi.</title>
        <authorList>
            <person name="Sorokin D.Y."/>
            <person name="Lucker S."/>
            <person name="Vejmelkova D."/>
            <person name="Kostrikina N.A."/>
            <person name="Kleerebezem R."/>
            <person name="Rijpstra W.I."/>
            <person name="Damste J.S."/>
            <person name="Le Paslier D."/>
            <person name="Muyzer G."/>
            <person name="Wagner M."/>
            <person name="van Loosdrecht M.C."/>
            <person name="Daims H."/>
        </authorList>
    </citation>
    <scope>NUCLEOTIDE SEQUENCE [LARGE SCALE GENOMIC DNA]</scope>
    <source>
        <strain evidence="6">none</strain>
    </source>
</reference>
<organism evidence="5 6">
    <name type="scientific">Nitrolancea hollandica Lb</name>
    <dbReference type="NCBI Taxonomy" id="1129897"/>
    <lineage>
        <taxon>Bacteria</taxon>
        <taxon>Pseudomonadati</taxon>
        <taxon>Thermomicrobiota</taxon>
        <taxon>Thermomicrobia</taxon>
        <taxon>Sphaerobacterales</taxon>
        <taxon>Sphaerobacterineae</taxon>
        <taxon>Sphaerobacteraceae</taxon>
        <taxon>Nitrolancea</taxon>
    </lineage>
</organism>
<evidence type="ECO:0000256" key="3">
    <source>
        <dbReference type="ARBA" id="ARBA00031983"/>
    </source>
</evidence>
<feature type="region of interest" description="Disordered" evidence="4">
    <location>
        <begin position="1"/>
        <end position="28"/>
    </location>
</feature>
<dbReference type="GO" id="GO:0008714">
    <property type="term" value="F:AMP nucleosidase activity"/>
    <property type="evidence" value="ECO:0007669"/>
    <property type="project" value="UniProtKB-EC"/>
</dbReference>
<feature type="compositionally biased region" description="Basic and acidic residues" evidence="4">
    <location>
        <begin position="1"/>
        <end position="10"/>
    </location>
</feature>
<name>I4EHN0_9BACT</name>
<feature type="region of interest" description="Disordered" evidence="4">
    <location>
        <begin position="260"/>
        <end position="312"/>
    </location>
</feature>
<proteinExistence type="predicted"/>
<keyword evidence="6" id="KW-1185">Reference proteome</keyword>
<dbReference type="GO" id="GO:0009691">
    <property type="term" value="P:cytokinin biosynthetic process"/>
    <property type="evidence" value="ECO:0007669"/>
    <property type="project" value="InterPro"/>
</dbReference>
<comment type="caution">
    <text evidence="5">The sequence shown here is derived from an EMBL/GenBank/DDBJ whole genome shotgun (WGS) entry which is preliminary data.</text>
</comment>
<protein>
    <recommendedName>
        <fullName evidence="3">AMP nucleosidase</fullName>
        <ecNumber evidence="2">3.2.2.4</ecNumber>
    </recommendedName>
    <alternativeName>
        <fullName evidence="3">AMP nucleosidase</fullName>
    </alternativeName>
</protein>
<dbReference type="InterPro" id="IPR005269">
    <property type="entry name" value="LOG"/>
</dbReference>
<dbReference type="SUPFAM" id="SSF102405">
    <property type="entry name" value="MCP/YpsA-like"/>
    <property type="match status" value="1"/>
</dbReference>
<evidence type="ECO:0000313" key="6">
    <source>
        <dbReference type="Proteomes" id="UP000004221"/>
    </source>
</evidence>
<dbReference type="NCBIfam" id="TIGR00730">
    <property type="entry name" value="Rossman fold protein, TIGR00730 family"/>
    <property type="match status" value="1"/>
</dbReference>
<evidence type="ECO:0000256" key="4">
    <source>
        <dbReference type="SAM" id="MobiDB-lite"/>
    </source>
</evidence>